<feature type="compositionally biased region" description="Low complexity" evidence="1">
    <location>
        <begin position="119"/>
        <end position="130"/>
    </location>
</feature>
<feature type="region of interest" description="Disordered" evidence="1">
    <location>
        <begin position="168"/>
        <end position="226"/>
    </location>
</feature>
<evidence type="ECO:0000313" key="3">
    <source>
        <dbReference type="Proteomes" id="UP000283210"/>
    </source>
</evidence>
<name>A0A437C8N8_ORYJA</name>
<keyword evidence="3" id="KW-1185">Reference proteome</keyword>
<reference evidence="2 3" key="1">
    <citation type="submission" date="2018-11" db="EMBL/GenBank/DDBJ databases">
        <authorList>
            <person name="Lopez-Roques C."/>
            <person name="Donnadieu C."/>
            <person name="Bouchez O."/>
            <person name="Klopp C."/>
            <person name="Cabau C."/>
            <person name="Zahm M."/>
        </authorList>
    </citation>
    <scope>NUCLEOTIDE SEQUENCE [LARGE SCALE GENOMIC DNA]</scope>
    <source>
        <strain evidence="2">RS831</strain>
        <tissue evidence="2">Whole body</tissue>
    </source>
</reference>
<dbReference type="EMBL" id="CM012456">
    <property type="protein sequence ID" value="RVE59070.1"/>
    <property type="molecule type" value="Genomic_DNA"/>
</dbReference>
<proteinExistence type="predicted"/>
<gene>
    <name evidence="2" type="ORF">OJAV_G00200620</name>
</gene>
<evidence type="ECO:0000313" key="2">
    <source>
        <dbReference type="EMBL" id="RVE59070.1"/>
    </source>
</evidence>
<evidence type="ECO:0000256" key="1">
    <source>
        <dbReference type="SAM" id="MobiDB-lite"/>
    </source>
</evidence>
<dbReference type="PANTHER" id="PTHR36290:SF1">
    <property type="entry name" value="RIKEN CDNA D630039A03 GENE"/>
    <property type="match status" value="1"/>
</dbReference>
<reference evidence="2 3" key="2">
    <citation type="submission" date="2019-01" db="EMBL/GenBank/DDBJ databases">
        <title>A chromosome length genome reference of the Java medaka (oryzias javanicus).</title>
        <authorList>
            <person name="Herpin A."/>
            <person name="Takehana Y."/>
            <person name="Naruse K."/>
            <person name="Ansai S."/>
            <person name="Kawaguchi M."/>
        </authorList>
    </citation>
    <scope>NUCLEOTIDE SEQUENCE [LARGE SCALE GENOMIC DNA]</scope>
    <source>
        <strain evidence="2">RS831</strain>
        <tissue evidence="2">Whole body</tissue>
    </source>
</reference>
<protein>
    <submittedName>
        <fullName evidence="2">Uncharacterized protein</fullName>
    </submittedName>
</protein>
<feature type="region of interest" description="Disordered" evidence="1">
    <location>
        <begin position="240"/>
        <end position="277"/>
    </location>
</feature>
<sequence>MSCSCCIHLSGGENLLLHEISTEEEEEEEVWRMDVSDLRQQYRSCRERHQEVLLFGTVSEERFEAFSIVPVAQGLTLPWEPISSLSSTITFDCNPKMYDPWHVHLDLHRRSRPAVSAQSPLLSRPTPSSKSRTRELSGSACSSRGTSPCVFSSQEERVCTEASELQFYGRPGSGQVQGSPHPDPSEDVPDSSSTLESELTNPEETPTLDSFSPHLTVEKQGQKRSSDWCSALVLTRRVSRQLSEGGVCSPSQNPFPFPSRRPPRLSEAARRLGLYSP</sequence>
<feature type="compositionally biased region" description="Basic and acidic residues" evidence="1">
    <location>
        <begin position="216"/>
        <end position="226"/>
    </location>
</feature>
<dbReference type="OrthoDB" id="9935880at2759"/>
<dbReference type="PANTHER" id="PTHR36290">
    <property type="entry name" value="RIKEN CDNA D630039A03 GENE"/>
    <property type="match status" value="1"/>
</dbReference>
<feature type="compositionally biased region" description="Polar residues" evidence="1">
    <location>
        <begin position="194"/>
        <end position="210"/>
    </location>
</feature>
<dbReference type="Proteomes" id="UP000283210">
    <property type="component" value="Chromosome 20"/>
</dbReference>
<accession>A0A437C8N8</accession>
<feature type="region of interest" description="Disordered" evidence="1">
    <location>
        <begin position="114"/>
        <end position="149"/>
    </location>
</feature>
<feature type="compositionally biased region" description="Polar residues" evidence="1">
    <location>
        <begin position="139"/>
        <end position="149"/>
    </location>
</feature>
<organism evidence="2 3">
    <name type="scientific">Oryzias javanicus</name>
    <name type="common">Javanese ricefish</name>
    <name type="synonym">Aplocheilus javanicus</name>
    <dbReference type="NCBI Taxonomy" id="123683"/>
    <lineage>
        <taxon>Eukaryota</taxon>
        <taxon>Metazoa</taxon>
        <taxon>Chordata</taxon>
        <taxon>Craniata</taxon>
        <taxon>Vertebrata</taxon>
        <taxon>Euteleostomi</taxon>
        <taxon>Actinopterygii</taxon>
        <taxon>Neopterygii</taxon>
        <taxon>Teleostei</taxon>
        <taxon>Neoteleostei</taxon>
        <taxon>Acanthomorphata</taxon>
        <taxon>Ovalentaria</taxon>
        <taxon>Atherinomorphae</taxon>
        <taxon>Beloniformes</taxon>
        <taxon>Adrianichthyidae</taxon>
        <taxon>Oryziinae</taxon>
        <taxon>Oryzias</taxon>
    </lineage>
</organism>
<dbReference type="AlphaFoldDB" id="A0A437C8N8"/>